<dbReference type="KEGG" id="sle:sle_63970"/>
<feature type="region of interest" description="Disordered" evidence="1">
    <location>
        <begin position="109"/>
        <end position="191"/>
    </location>
</feature>
<sequence length="281" mass="29962">MPSLAKSLAAVHEKRRALEAHIEALLEAHPLPKVLTSMPGIGVRTAGVLLATVGPSAAHLASYAGLAPATRQSGSSIHGEYAPRGGNRQLERAMFLSAFATLHDPASRTYNDRCRARGKPTPRPSSASPATAPASSSPCSATDPSTNPEPHGRLDERHRGTPAAPVAPAGKCSRPPPRPVRRGCRSGPGLRRGVVVGGWAAPCAGRRTTGASCPRQVSRTARRRPRTGRAGPRPWRRAGRSAGRSTREWRSARRRWRRRGCGIRGCRRRVPTQGRHSSAGC</sequence>
<evidence type="ECO:0000313" key="4">
    <source>
        <dbReference type="Proteomes" id="UP000035016"/>
    </source>
</evidence>
<feature type="domain" description="Transposase IS116/IS110/IS902 C-terminal" evidence="2">
    <location>
        <begin position="34"/>
        <end position="110"/>
    </location>
</feature>
<dbReference type="PANTHER" id="PTHR33055:SF3">
    <property type="entry name" value="PUTATIVE TRANSPOSASE FOR IS117-RELATED"/>
    <property type="match status" value="1"/>
</dbReference>
<dbReference type="InterPro" id="IPR003346">
    <property type="entry name" value="Transposase_20"/>
</dbReference>
<dbReference type="Pfam" id="PF02371">
    <property type="entry name" value="Transposase_20"/>
    <property type="match status" value="1"/>
</dbReference>
<evidence type="ECO:0000259" key="2">
    <source>
        <dbReference type="Pfam" id="PF02371"/>
    </source>
</evidence>
<evidence type="ECO:0000313" key="3">
    <source>
        <dbReference type="EMBL" id="CQR65851.1"/>
    </source>
</evidence>
<dbReference type="GO" id="GO:0004803">
    <property type="term" value="F:transposase activity"/>
    <property type="evidence" value="ECO:0007669"/>
    <property type="project" value="InterPro"/>
</dbReference>
<organism evidence="3 4">
    <name type="scientific">Streptomyces leeuwenhoekii</name>
    <dbReference type="NCBI Taxonomy" id="1437453"/>
    <lineage>
        <taxon>Bacteria</taxon>
        <taxon>Bacillati</taxon>
        <taxon>Actinomycetota</taxon>
        <taxon>Actinomycetes</taxon>
        <taxon>Kitasatosporales</taxon>
        <taxon>Streptomycetaceae</taxon>
        <taxon>Streptomyces</taxon>
    </lineage>
</organism>
<accession>A0A0F7W9C8</accession>
<dbReference type="AlphaFoldDB" id="A0A0F7W9C8"/>
<reference evidence="3 4" key="1">
    <citation type="submission" date="2015-02" db="EMBL/GenBank/DDBJ databases">
        <authorList>
            <person name="Gomez-Escribano P.J."/>
        </authorList>
    </citation>
    <scope>NUCLEOTIDE SEQUENCE [LARGE SCALE GENOMIC DNA]</scope>
    <source>
        <strain evidence="4">C34 (DSM 42122 / NRRL B-24963)</strain>
    </source>
</reference>
<feature type="compositionally biased region" description="Low complexity" evidence="1">
    <location>
        <begin position="124"/>
        <end position="146"/>
    </location>
</feature>
<dbReference type="GO" id="GO:0006313">
    <property type="term" value="P:DNA transposition"/>
    <property type="evidence" value="ECO:0007669"/>
    <property type="project" value="InterPro"/>
</dbReference>
<dbReference type="InterPro" id="IPR047650">
    <property type="entry name" value="Transpos_IS110"/>
</dbReference>
<dbReference type="Proteomes" id="UP000035016">
    <property type="component" value="Chromosome Chromosome"/>
</dbReference>
<gene>
    <name evidence="3" type="primary">sle_63970</name>
</gene>
<dbReference type="EMBL" id="LN831790">
    <property type="protein sequence ID" value="CQR65851.1"/>
    <property type="molecule type" value="Genomic_DNA"/>
</dbReference>
<evidence type="ECO:0000256" key="1">
    <source>
        <dbReference type="SAM" id="MobiDB-lite"/>
    </source>
</evidence>
<dbReference type="GO" id="GO:0003677">
    <property type="term" value="F:DNA binding"/>
    <property type="evidence" value="ECO:0007669"/>
    <property type="project" value="InterPro"/>
</dbReference>
<feature type="region of interest" description="Disordered" evidence="1">
    <location>
        <begin position="207"/>
        <end position="254"/>
    </location>
</feature>
<protein>
    <submittedName>
        <fullName evidence="3">Insertion element IS110 uncharacterized 43.6 kDa protein</fullName>
    </submittedName>
</protein>
<name>A0A0F7W9C8_STRLW</name>
<proteinExistence type="predicted"/>
<dbReference type="PANTHER" id="PTHR33055">
    <property type="entry name" value="TRANSPOSASE FOR INSERTION SEQUENCE ELEMENT IS1111A"/>
    <property type="match status" value="1"/>
</dbReference>
<feature type="compositionally biased region" description="Basic and acidic residues" evidence="1">
    <location>
        <begin position="150"/>
        <end position="159"/>
    </location>
</feature>